<dbReference type="STRING" id="903984.BCR21_06940"/>
<dbReference type="OrthoDB" id="9802525at2"/>
<comment type="caution">
    <text evidence="2">The sequence shown here is derived from an EMBL/GenBank/DDBJ whole genome shotgun (WGS) entry which is preliminary data.</text>
</comment>
<keyword evidence="3" id="KW-1185">Reference proteome</keyword>
<dbReference type="EMBL" id="MIJZ01000012">
    <property type="protein sequence ID" value="OEG11965.1"/>
    <property type="molecule type" value="Genomic_DNA"/>
</dbReference>
<dbReference type="PANTHER" id="PTHR12526">
    <property type="entry name" value="GLYCOSYLTRANSFERASE"/>
    <property type="match status" value="1"/>
</dbReference>
<organism evidence="2 3">
    <name type="scientific">Enterococcus ureasiticus</name>
    <dbReference type="NCBI Taxonomy" id="903984"/>
    <lineage>
        <taxon>Bacteria</taxon>
        <taxon>Bacillati</taxon>
        <taxon>Bacillota</taxon>
        <taxon>Bacilli</taxon>
        <taxon>Lactobacillales</taxon>
        <taxon>Enterococcaceae</taxon>
        <taxon>Enterococcus</taxon>
    </lineage>
</organism>
<feature type="coiled-coil region" evidence="1">
    <location>
        <begin position="361"/>
        <end position="388"/>
    </location>
</feature>
<keyword evidence="1" id="KW-0175">Coiled coil</keyword>
<dbReference type="SUPFAM" id="SSF53756">
    <property type="entry name" value="UDP-Glycosyltransferase/glycogen phosphorylase"/>
    <property type="match status" value="1"/>
</dbReference>
<gene>
    <name evidence="2" type="ORF">BCR21_06940</name>
</gene>
<proteinExistence type="predicted"/>
<evidence type="ECO:0000313" key="3">
    <source>
        <dbReference type="Proteomes" id="UP000094068"/>
    </source>
</evidence>
<name>A0A1E5GHA0_9ENTE</name>
<sequence length="423" mass="48450">MKVWIFNVGEPLPFPQNKTRLRRMGNFALYASALGIDIHLFSVSFDHYQKVQRTTEERANYAINDHFQLSVVKVTGYQKNVSLARIVYHREAAKKFVKAIKEEEERPDIVVLGSTPLEVVCAVAECLREWQIPYVIDIRDLWPAIFSEAVPKLVKPIGELYCWCAEKKVRRAYQGASGLVALSQGFLNYGLSLASREQSVQDKVVRMGYPEYAKLQDNQTVFQAYWGPWGLKTEDFIVAFTGNFGRQFDFRPIIQAAQKLIHNKRIKFVLCGEGENLERIKQEAPKNISFPGWVEQIGVFSLLQAASLGIAPYRNSMNFRLNMPTKFGEYLYFSLPILTAVQGEMKDFVTAHQCGCYYQNSTELARAIEAYVADFDQLEQEREAAKKAYQLFFNGEKTNEQLLEGLKEIINLEASVINKKEQE</sequence>
<dbReference type="RefSeq" id="WP_069645818.1">
    <property type="nucleotide sequence ID" value="NZ_MIJZ01000012.1"/>
</dbReference>
<dbReference type="Gene3D" id="3.40.50.2000">
    <property type="entry name" value="Glycogen Phosphorylase B"/>
    <property type="match status" value="2"/>
</dbReference>
<dbReference type="GO" id="GO:0016757">
    <property type="term" value="F:glycosyltransferase activity"/>
    <property type="evidence" value="ECO:0007669"/>
    <property type="project" value="TreeGrafter"/>
</dbReference>
<evidence type="ECO:0000256" key="1">
    <source>
        <dbReference type="SAM" id="Coils"/>
    </source>
</evidence>
<dbReference type="PANTHER" id="PTHR12526:SF600">
    <property type="entry name" value="GLYCOSYL TRANSFERASE GROUP 1"/>
    <property type="match status" value="1"/>
</dbReference>
<dbReference type="CDD" id="cd03794">
    <property type="entry name" value="GT4_WbuB-like"/>
    <property type="match status" value="1"/>
</dbReference>
<reference evidence="3" key="1">
    <citation type="submission" date="2016-09" db="EMBL/GenBank/DDBJ databases">
        <authorList>
            <person name="Gulvik C.A."/>
        </authorList>
    </citation>
    <scope>NUCLEOTIDE SEQUENCE [LARGE SCALE GENOMIC DNA]</scope>
    <source>
        <strain evidence="3">DSM 23328</strain>
    </source>
</reference>
<dbReference type="Proteomes" id="UP000094068">
    <property type="component" value="Unassembled WGS sequence"/>
</dbReference>
<evidence type="ECO:0000313" key="2">
    <source>
        <dbReference type="EMBL" id="OEG11965.1"/>
    </source>
</evidence>
<dbReference type="AlphaFoldDB" id="A0A1E5GHA0"/>
<accession>A0A1E5GHA0</accession>
<protein>
    <recommendedName>
        <fullName evidence="4">Glycosyltransferase WbuB</fullName>
    </recommendedName>
</protein>
<dbReference type="Pfam" id="PF13692">
    <property type="entry name" value="Glyco_trans_1_4"/>
    <property type="match status" value="1"/>
</dbReference>
<evidence type="ECO:0008006" key="4">
    <source>
        <dbReference type="Google" id="ProtNLM"/>
    </source>
</evidence>